<dbReference type="EMBL" id="JACRTL010000009">
    <property type="protein sequence ID" value="MBC8611991.1"/>
    <property type="molecule type" value="Genomic_DNA"/>
</dbReference>
<keyword evidence="6 13" id="KW-0520">NAD</keyword>
<dbReference type="InterPro" id="IPR015955">
    <property type="entry name" value="Lactate_DH/Glyco_Ohase_4_C"/>
</dbReference>
<evidence type="ECO:0000256" key="4">
    <source>
        <dbReference type="ARBA" id="ARBA00022723"/>
    </source>
</evidence>
<comment type="subunit">
    <text evidence="3">Homotetramer.</text>
</comment>
<keyword evidence="11" id="KW-0170">Cobalt</keyword>
<comment type="cofactor">
    <cofactor evidence="13">
        <name>NAD(+)</name>
        <dbReference type="ChEBI" id="CHEBI:57540"/>
    </cofactor>
    <text evidence="13">Binds 1 NAD(+) per subunit.</text>
</comment>
<dbReference type="InterPro" id="IPR053715">
    <property type="entry name" value="GH4_Enzyme_sf"/>
</dbReference>
<keyword evidence="8" id="KW-0119">Carbohydrate metabolism</keyword>
<dbReference type="GO" id="GO:0046872">
    <property type="term" value="F:metal ion binding"/>
    <property type="evidence" value="ECO:0007669"/>
    <property type="project" value="UniProtKB-KW"/>
</dbReference>
<dbReference type="InterPro" id="IPR036291">
    <property type="entry name" value="NAD(P)-bd_dom_sf"/>
</dbReference>
<protein>
    <submittedName>
        <fullName evidence="15">Alpha-glucosidase/alpha-galactosidase</fullName>
    </submittedName>
</protein>
<evidence type="ECO:0000256" key="8">
    <source>
        <dbReference type="ARBA" id="ARBA00023277"/>
    </source>
</evidence>
<dbReference type="Gene3D" id="3.90.1820.10">
    <property type="entry name" value="AglA-like glucosidase"/>
    <property type="match status" value="1"/>
</dbReference>
<dbReference type="PANTHER" id="PTHR32092">
    <property type="entry name" value="6-PHOSPHO-BETA-GLUCOSIDASE-RELATED"/>
    <property type="match status" value="1"/>
</dbReference>
<dbReference type="RefSeq" id="WP_093987812.1">
    <property type="nucleotide sequence ID" value="NZ_FYDD01000002.1"/>
</dbReference>
<evidence type="ECO:0000256" key="7">
    <source>
        <dbReference type="ARBA" id="ARBA00023211"/>
    </source>
</evidence>
<dbReference type="InterPro" id="IPR022616">
    <property type="entry name" value="Glyco_hydro_4_C"/>
</dbReference>
<feature type="site" description="Increases basicity of active site Tyr" evidence="12">
    <location>
        <position position="114"/>
    </location>
</feature>
<dbReference type="AlphaFoldDB" id="A0A8J6P3H6"/>
<keyword evidence="11" id="KW-0408">Iron</keyword>
<evidence type="ECO:0000256" key="9">
    <source>
        <dbReference type="ARBA" id="ARBA00023295"/>
    </source>
</evidence>
<dbReference type="NCBIfam" id="NF011657">
    <property type="entry name" value="PRK15076.1"/>
    <property type="match status" value="1"/>
</dbReference>
<gene>
    <name evidence="15" type="ORF">H8702_12910</name>
</gene>
<feature type="binding site" evidence="10">
    <location>
        <position position="152"/>
    </location>
    <ligand>
        <name>substrate</name>
    </ligand>
</feature>
<evidence type="ECO:0000256" key="11">
    <source>
        <dbReference type="PIRSR" id="PIRSR601088-3"/>
    </source>
</evidence>
<reference evidence="15" key="1">
    <citation type="submission" date="2020-08" db="EMBL/GenBank/DDBJ databases">
        <title>Genome public.</title>
        <authorList>
            <person name="Liu C."/>
            <person name="Sun Q."/>
        </authorList>
    </citation>
    <scope>NUCLEOTIDE SEQUENCE</scope>
    <source>
        <strain evidence="15">NSJ-15</strain>
    </source>
</reference>
<keyword evidence="7 11" id="KW-0464">Manganese</keyword>
<evidence type="ECO:0000256" key="3">
    <source>
        <dbReference type="ARBA" id="ARBA00011881"/>
    </source>
</evidence>
<organism evidence="15 16">
    <name type="scientific">Massiliimalia timonensis</name>
    <dbReference type="NCBI Taxonomy" id="1987501"/>
    <lineage>
        <taxon>Bacteria</taxon>
        <taxon>Bacillati</taxon>
        <taxon>Bacillota</taxon>
        <taxon>Clostridia</taxon>
        <taxon>Eubacteriales</taxon>
        <taxon>Oscillospiraceae</taxon>
        <taxon>Massiliimalia</taxon>
    </lineage>
</organism>
<dbReference type="InterPro" id="IPR001088">
    <property type="entry name" value="Glyco_hydro_4"/>
</dbReference>
<accession>A0A8J6P3H6</accession>
<evidence type="ECO:0000313" key="16">
    <source>
        <dbReference type="Proteomes" id="UP000632659"/>
    </source>
</evidence>
<dbReference type="SUPFAM" id="SSF56327">
    <property type="entry name" value="LDH C-terminal domain-like"/>
    <property type="match status" value="1"/>
</dbReference>
<evidence type="ECO:0000256" key="5">
    <source>
        <dbReference type="ARBA" id="ARBA00022801"/>
    </source>
</evidence>
<dbReference type="Proteomes" id="UP000632659">
    <property type="component" value="Unassembled WGS sequence"/>
</dbReference>
<dbReference type="Pfam" id="PF11975">
    <property type="entry name" value="Glyco_hydro_4C"/>
    <property type="match status" value="1"/>
</dbReference>
<evidence type="ECO:0000313" key="15">
    <source>
        <dbReference type="EMBL" id="MBC8611991.1"/>
    </source>
</evidence>
<feature type="domain" description="Glycosyl hydrolase family 4 C-terminal" evidence="14">
    <location>
        <begin position="200"/>
        <end position="412"/>
    </location>
</feature>
<keyword evidence="4 11" id="KW-0479">Metal-binding</keyword>
<comment type="caution">
    <text evidence="15">The sequence shown here is derived from an EMBL/GenBank/DDBJ whole genome shotgun (WGS) entry which is preliminary data.</text>
</comment>
<dbReference type="GO" id="GO:0005975">
    <property type="term" value="P:carbohydrate metabolic process"/>
    <property type="evidence" value="ECO:0007669"/>
    <property type="project" value="InterPro"/>
</dbReference>
<comment type="cofactor">
    <cofactor evidence="1">
        <name>Mn(2+)</name>
        <dbReference type="ChEBI" id="CHEBI:29035"/>
    </cofactor>
</comment>
<feature type="binding site" evidence="11">
    <location>
        <position position="205"/>
    </location>
    <ligand>
        <name>Mn(2+)</name>
        <dbReference type="ChEBI" id="CHEBI:29035"/>
    </ligand>
</feature>
<dbReference type="Pfam" id="PF02056">
    <property type="entry name" value="Glyco_hydro_4"/>
    <property type="match status" value="1"/>
</dbReference>
<proteinExistence type="inferred from homology"/>
<keyword evidence="11" id="KW-0533">Nickel</keyword>
<name>A0A8J6P3H6_9FIRM</name>
<dbReference type="PANTHER" id="PTHR32092:SF6">
    <property type="entry name" value="ALPHA-GALACTOSIDASE"/>
    <property type="match status" value="1"/>
</dbReference>
<comment type="similarity">
    <text evidence="2 13">Belongs to the glycosyl hydrolase 4 family.</text>
</comment>
<evidence type="ECO:0000256" key="6">
    <source>
        <dbReference type="ARBA" id="ARBA00023027"/>
    </source>
</evidence>
<sequence length="440" mass="49566">MVKITFMGAGSTIFARNVLGDCMCTPALCESEIALYDIDPHRLEDSKIILDAINKNANQGRVNIKTYLGVENRKEALRGADFVVNAIQVGGYDPCTIIDFEIPKKYGLQQTIADTLGIGGIMRGLRTIPVLQDFADDMEEVCPDAIFLNYTNPMGILSGYMQRYTGVKTVGLCHSVQVCSETLLKNLGMEDKLEGRIETIAGINHMGWLLSITDKDGNDLYPEIRRRAAQKNASEKHDDMVRYEYIKHLGYYCTESSEHNAEYNPLFIKSRYPEMIDRFNIPLDEYPRRCVKQIAEWDEEKANILKDGKITHERSKEYASYIMEAVVTNQPYKIGGNVLNRGSIENLPADACVEVPCLVDSTGINPCRVGRLPVQLAAMNMTNINVQLLTIEAAVTKKREYIYQAAMLDPHTAAELNIDDIVKMCDELIEAHGDYMKMYR</sequence>
<dbReference type="OrthoDB" id="9808275at2"/>
<evidence type="ECO:0000256" key="1">
    <source>
        <dbReference type="ARBA" id="ARBA00001936"/>
    </source>
</evidence>
<evidence type="ECO:0000259" key="14">
    <source>
        <dbReference type="Pfam" id="PF11975"/>
    </source>
</evidence>
<keyword evidence="9 13" id="KW-0326">Glycosidase</keyword>
<dbReference type="GO" id="GO:0016616">
    <property type="term" value="F:oxidoreductase activity, acting on the CH-OH group of donors, NAD or NADP as acceptor"/>
    <property type="evidence" value="ECO:0007669"/>
    <property type="project" value="InterPro"/>
</dbReference>
<keyword evidence="16" id="KW-1185">Reference proteome</keyword>
<evidence type="ECO:0000256" key="12">
    <source>
        <dbReference type="PIRSR" id="PIRSR601088-4"/>
    </source>
</evidence>
<dbReference type="GO" id="GO:0004553">
    <property type="term" value="F:hydrolase activity, hydrolyzing O-glycosyl compounds"/>
    <property type="evidence" value="ECO:0007669"/>
    <property type="project" value="InterPro"/>
</dbReference>
<evidence type="ECO:0000256" key="13">
    <source>
        <dbReference type="RuleBase" id="RU361152"/>
    </source>
</evidence>
<evidence type="ECO:0000256" key="2">
    <source>
        <dbReference type="ARBA" id="ARBA00010141"/>
    </source>
</evidence>
<dbReference type="PRINTS" id="PR00732">
    <property type="entry name" value="GLHYDRLASE4"/>
</dbReference>
<dbReference type="SUPFAM" id="SSF51735">
    <property type="entry name" value="NAD(P)-binding Rossmann-fold domains"/>
    <property type="match status" value="1"/>
</dbReference>
<evidence type="ECO:0000256" key="10">
    <source>
        <dbReference type="PIRSR" id="PIRSR601088-2"/>
    </source>
</evidence>
<keyword evidence="5 13" id="KW-0378">Hydrolase</keyword>
<feature type="binding site" evidence="11">
    <location>
        <position position="173"/>
    </location>
    <ligand>
        <name>Mn(2+)</name>
        <dbReference type="ChEBI" id="CHEBI:29035"/>
    </ligand>
</feature>
<dbReference type="CDD" id="cd05297">
    <property type="entry name" value="GH4_alpha_glucosidase_galactosidase"/>
    <property type="match status" value="1"/>
</dbReference>